<dbReference type="SUPFAM" id="SSF56219">
    <property type="entry name" value="DNase I-like"/>
    <property type="match status" value="1"/>
</dbReference>
<dbReference type="InterPro" id="IPR036691">
    <property type="entry name" value="Endo/exonu/phosph_ase_sf"/>
</dbReference>
<dbReference type="AlphaFoldDB" id="A0A3M4LJU2"/>
<feature type="domain" description="Endonuclease/exonuclease/phosphatase" evidence="2">
    <location>
        <begin position="73"/>
        <end position="356"/>
    </location>
</feature>
<feature type="transmembrane region" description="Helical" evidence="1">
    <location>
        <begin position="21"/>
        <end position="43"/>
    </location>
</feature>
<dbReference type="OrthoDB" id="334565at2"/>
<accession>A0A3M4LJU2</accession>
<keyword evidence="1" id="KW-1133">Transmembrane helix</keyword>
<dbReference type="InterPro" id="IPR051916">
    <property type="entry name" value="GPI-anchor_lipid_remodeler"/>
</dbReference>
<keyword evidence="3" id="KW-0255">Endonuclease</keyword>
<dbReference type="GO" id="GO:0016020">
    <property type="term" value="C:membrane"/>
    <property type="evidence" value="ECO:0007669"/>
    <property type="project" value="GOC"/>
</dbReference>
<dbReference type="Gene3D" id="3.60.10.10">
    <property type="entry name" value="Endonuclease/exonuclease/phosphatase"/>
    <property type="match status" value="1"/>
</dbReference>
<gene>
    <name evidence="3" type="ORF">ALQ04_03973</name>
</gene>
<evidence type="ECO:0000313" key="4">
    <source>
        <dbReference type="Proteomes" id="UP000277236"/>
    </source>
</evidence>
<dbReference type="InterPro" id="IPR005135">
    <property type="entry name" value="Endo/exonuclease/phosphatase"/>
</dbReference>
<protein>
    <submittedName>
        <fullName evidence="3">Endonuclease/exonuclease/phosphatase</fullName>
    </submittedName>
</protein>
<dbReference type="Proteomes" id="UP000277236">
    <property type="component" value="Unassembled WGS sequence"/>
</dbReference>
<dbReference type="Pfam" id="PF03372">
    <property type="entry name" value="Exo_endo_phos"/>
    <property type="match status" value="1"/>
</dbReference>
<dbReference type="PANTHER" id="PTHR14859">
    <property type="entry name" value="CALCOFLUOR WHITE HYPERSENSITIVE PROTEIN PRECURSOR"/>
    <property type="match status" value="1"/>
</dbReference>
<evidence type="ECO:0000259" key="2">
    <source>
        <dbReference type="Pfam" id="PF03372"/>
    </source>
</evidence>
<name>A0A3M4LJU2_PSECI</name>
<keyword evidence="3" id="KW-0378">Hydrolase</keyword>
<dbReference type="GO" id="GO:0004519">
    <property type="term" value="F:endonuclease activity"/>
    <property type="evidence" value="ECO:0007669"/>
    <property type="project" value="UniProtKB-KW"/>
</dbReference>
<sequence length="390" mass="44332">MLVREPATERAALQAEPMPRFLLRLTLIALLLTGLVLAMVYSLTWRPEDREPVTALCTSQAPPLVPGQALKVMTWNIQYLAGKRYVFWYDMADGSGQDERPTHEDIAYNLDEVARVIRDELPDIVLLQEVSDGAKNTDYQNQLALLQERVTDLYPCSTQAFYWKADFVPDLHIRGSVGMKLASLSRYRIDHAERLQLPVPEANLISRQFNPRNALLVSYLPLRDGGQVAIINTHLSTPAQGDDTLQRQIQVTGKLLDTLESSGTPWLIGGDFNLLPLGQYQRLPAEQQARYNPDSELHALWDKYTMIPNNAEASGIERNRWLTHFPNDTRVSGPDRTLDYLFHSPGLKRIEARVRRDDTLLISNHLPVIGRFLLPVEELRSMSFEVLPEK</sequence>
<dbReference type="GO" id="GO:0006506">
    <property type="term" value="P:GPI anchor biosynthetic process"/>
    <property type="evidence" value="ECO:0007669"/>
    <property type="project" value="TreeGrafter"/>
</dbReference>
<comment type="caution">
    <text evidence="3">The sequence shown here is derived from an EMBL/GenBank/DDBJ whole genome shotgun (WGS) entry which is preliminary data.</text>
</comment>
<keyword evidence="1" id="KW-0472">Membrane</keyword>
<dbReference type="PANTHER" id="PTHR14859:SF1">
    <property type="entry name" value="PGAP2-INTERACTING PROTEIN"/>
    <property type="match status" value="1"/>
</dbReference>
<dbReference type="EMBL" id="RBRE01000089">
    <property type="protein sequence ID" value="RMQ41251.1"/>
    <property type="molecule type" value="Genomic_DNA"/>
</dbReference>
<dbReference type="GO" id="GO:0004527">
    <property type="term" value="F:exonuclease activity"/>
    <property type="evidence" value="ECO:0007669"/>
    <property type="project" value="UniProtKB-KW"/>
</dbReference>
<keyword evidence="3" id="KW-0269">Exonuclease</keyword>
<organism evidence="3 4">
    <name type="scientific">Pseudomonas cichorii</name>
    <dbReference type="NCBI Taxonomy" id="36746"/>
    <lineage>
        <taxon>Bacteria</taxon>
        <taxon>Pseudomonadati</taxon>
        <taxon>Pseudomonadota</taxon>
        <taxon>Gammaproteobacteria</taxon>
        <taxon>Pseudomonadales</taxon>
        <taxon>Pseudomonadaceae</taxon>
        <taxon>Pseudomonas</taxon>
    </lineage>
</organism>
<keyword evidence="3" id="KW-0540">Nuclease</keyword>
<proteinExistence type="predicted"/>
<reference evidence="3 4" key="1">
    <citation type="submission" date="2018-08" db="EMBL/GenBank/DDBJ databases">
        <title>Recombination of ecologically and evolutionarily significant loci maintains genetic cohesion in the Pseudomonas syringae species complex.</title>
        <authorList>
            <person name="Dillon M."/>
            <person name="Thakur S."/>
            <person name="Almeida R.N.D."/>
            <person name="Weir B.S."/>
            <person name="Guttman D.S."/>
        </authorList>
    </citation>
    <scope>NUCLEOTIDE SEQUENCE [LARGE SCALE GENOMIC DNA]</scope>
    <source>
        <strain evidence="3 4">ICMP 3353</strain>
    </source>
</reference>
<evidence type="ECO:0000256" key="1">
    <source>
        <dbReference type="SAM" id="Phobius"/>
    </source>
</evidence>
<evidence type="ECO:0000313" key="3">
    <source>
        <dbReference type="EMBL" id="RMQ41251.1"/>
    </source>
</evidence>
<dbReference type="RefSeq" id="WP_122318134.1">
    <property type="nucleotide sequence ID" value="NZ_RBRE01000089.1"/>
</dbReference>
<keyword evidence="1" id="KW-0812">Transmembrane</keyword>